<dbReference type="SUPFAM" id="SSF55729">
    <property type="entry name" value="Acyl-CoA N-acyltransferases (Nat)"/>
    <property type="match status" value="1"/>
</dbReference>
<sequence length="194" mass="21055">MSDTRIRLLQEEDWGELVALEQRAYAASGLSEGETALRSRHRASPSTCFVLEHAGGFGGYLLALSYPLFRCPDLSLAEEGEVQGSNLHLHDLVIAERARGRGLAHRMHQHLEEAGRAAPYRTLSLVAVHGSQALWAALGYRARPHIGLPASYGAEAVYMTKPLDIAVPSRLQAPLPGPERADANVSAPTLFRPS</sequence>
<protein>
    <submittedName>
        <fullName evidence="3">GNAT family N-acetyltransferase</fullName>
    </submittedName>
</protein>
<organism evidence="3 4">
    <name type="scientific">Streptomyces poriferorum</name>
    <dbReference type="NCBI Taxonomy" id="2798799"/>
    <lineage>
        <taxon>Bacteria</taxon>
        <taxon>Bacillati</taxon>
        <taxon>Actinomycetota</taxon>
        <taxon>Actinomycetes</taxon>
        <taxon>Kitasatosporales</taxon>
        <taxon>Streptomycetaceae</taxon>
        <taxon>Streptomyces</taxon>
    </lineage>
</organism>
<dbReference type="Gene3D" id="3.40.630.30">
    <property type="match status" value="1"/>
</dbReference>
<evidence type="ECO:0000313" key="3">
    <source>
        <dbReference type="EMBL" id="WLQ60672.1"/>
    </source>
</evidence>
<accession>A0ABY9J3C6</accession>
<keyword evidence="4" id="KW-1185">Reference proteome</keyword>
<proteinExistence type="predicted"/>
<reference evidence="3 4" key="1">
    <citation type="submission" date="2023-03" db="EMBL/GenBank/DDBJ databases">
        <title>Isolation and description of six Streptomyces strains from soil environments, able to metabolize different microbial glucans.</title>
        <authorList>
            <person name="Widen T."/>
            <person name="Larsbrink J."/>
        </authorList>
    </citation>
    <scope>NUCLEOTIDE SEQUENCE [LARGE SCALE GENOMIC DNA]</scope>
    <source>
        <strain evidence="3 4">Alt2</strain>
    </source>
</reference>
<dbReference type="Pfam" id="PF00583">
    <property type="entry name" value="Acetyltransf_1"/>
    <property type="match status" value="1"/>
</dbReference>
<dbReference type="PROSITE" id="PS51186">
    <property type="entry name" value="GNAT"/>
    <property type="match status" value="1"/>
</dbReference>
<name>A0ABY9J3C6_9ACTN</name>
<evidence type="ECO:0000313" key="4">
    <source>
        <dbReference type="Proteomes" id="UP001235744"/>
    </source>
</evidence>
<dbReference type="CDD" id="cd04301">
    <property type="entry name" value="NAT_SF"/>
    <property type="match status" value="1"/>
</dbReference>
<dbReference type="Proteomes" id="UP001235744">
    <property type="component" value="Chromosome"/>
</dbReference>
<dbReference type="InterPro" id="IPR016181">
    <property type="entry name" value="Acyl_CoA_acyltransferase"/>
</dbReference>
<gene>
    <name evidence="3" type="ORF">P8A19_36925</name>
</gene>
<feature type="domain" description="N-acetyltransferase" evidence="2">
    <location>
        <begin position="4"/>
        <end position="164"/>
    </location>
</feature>
<dbReference type="RefSeq" id="WP_306069115.1">
    <property type="nucleotide sequence ID" value="NZ_CP120988.1"/>
</dbReference>
<dbReference type="EMBL" id="CP120988">
    <property type="protein sequence ID" value="WLQ60672.1"/>
    <property type="molecule type" value="Genomic_DNA"/>
</dbReference>
<dbReference type="InterPro" id="IPR000182">
    <property type="entry name" value="GNAT_dom"/>
</dbReference>
<evidence type="ECO:0000256" key="1">
    <source>
        <dbReference type="SAM" id="MobiDB-lite"/>
    </source>
</evidence>
<evidence type="ECO:0000259" key="2">
    <source>
        <dbReference type="PROSITE" id="PS51186"/>
    </source>
</evidence>
<feature type="region of interest" description="Disordered" evidence="1">
    <location>
        <begin position="174"/>
        <end position="194"/>
    </location>
</feature>